<evidence type="ECO:0000313" key="7">
    <source>
        <dbReference type="Proteomes" id="UP000273811"/>
    </source>
</evidence>
<accession>A0A443IVR7</accession>
<dbReference type="Gene3D" id="3.50.50.60">
    <property type="entry name" value="FAD/NAD(P)-binding domain"/>
    <property type="match status" value="1"/>
</dbReference>
<dbReference type="InterPro" id="IPR036188">
    <property type="entry name" value="FAD/NAD-bd_sf"/>
</dbReference>
<gene>
    <name evidence="6" type="ORF">D4N35_007370</name>
</gene>
<comment type="cofactor">
    <cofactor evidence="1">
        <name>FAD</name>
        <dbReference type="ChEBI" id="CHEBI:57692"/>
    </cofactor>
</comment>
<evidence type="ECO:0000256" key="4">
    <source>
        <dbReference type="ARBA" id="ARBA00023002"/>
    </source>
</evidence>
<reference evidence="6" key="1">
    <citation type="submission" date="2018-12" db="EMBL/GenBank/DDBJ databases">
        <authorList>
            <person name="Sun L."/>
            <person name="Chen Z."/>
        </authorList>
    </citation>
    <scope>NUCLEOTIDE SEQUENCE [LARGE SCALE GENOMIC DNA]</scope>
    <source>
        <strain evidence="6">DSM 16012</strain>
    </source>
</reference>
<dbReference type="GO" id="GO:0005737">
    <property type="term" value="C:cytoplasm"/>
    <property type="evidence" value="ECO:0007669"/>
    <property type="project" value="TreeGrafter"/>
</dbReference>
<dbReference type="Gene3D" id="3.30.9.10">
    <property type="entry name" value="D-Amino Acid Oxidase, subunit A, domain 2"/>
    <property type="match status" value="1"/>
</dbReference>
<dbReference type="Proteomes" id="UP000273811">
    <property type="component" value="Unassembled WGS sequence"/>
</dbReference>
<dbReference type="EMBL" id="QYTU02000012">
    <property type="protein sequence ID" value="RWR12181.1"/>
    <property type="molecule type" value="Genomic_DNA"/>
</dbReference>
<evidence type="ECO:0000256" key="3">
    <source>
        <dbReference type="ARBA" id="ARBA00022630"/>
    </source>
</evidence>
<feature type="domain" description="FAD dependent oxidoreductase" evidence="5">
    <location>
        <begin position="2"/>
        <end position="348"/>
    </location>
</feature>
<evidence type="ECO:0000313" key="6">
    <source>
        <dbReference type="EMBL" id="RWR12181.1"/>
    </source>
</evidence>
<dbReference type="OrthoDB" id="9805337at2"/>
<dbReference type="GO" id="GO:0016491">
    <property type="term" value="F:oxidoreductase activity"/>
    <property type="evidence" value="ECO:0007669"/>
    <property type="project" value="UniProtKB-KW"/>
</dbReference>
<dbReference type="RefSeq" id="WP_120072001.1">
    <property type="nucleotide sequence ID" value="NZ_CP126113.1"/>
</dbReference>
<dbReference type="Pfam" id="PF01266">
    <property type="entry name" value="DAO"/>
    <property type="match status" value="1"/>
</dbReference>
<evidence type="ECO:0000259" key="5">
    <source>
        <dbReference type="Pfam" id="PF01266"/>
    </source>
</evidence>
<protein>
    <submittedName>
        <fullName evidence="6">FAD-binding oxidoreductase</fullName>
    </submittedName>
</protein>
<dbReference type="SUPFAM" id="SSF51905">
    <property type="entry name" value="FAD/NAD(P)-binding domain"/>
    <property type="match status" value="1"/>
</dbReference>
<sequence>MKVIVVGSGIAGASAAYHLAKKGVEVAVVDQGHEGQATKAGAGIVCPWLEERPEKYALYNAGACYYPELVSMLEEDGERNVSYARVGALAVSDNQEELKRIEYEVGKRKMNCPEVGEVRRLSSEEAQALFPPLRSGLEAVFIGGAARVDGILLRDALKRGAEKHGAQFLSGEARLSVKDGRMSGVQVGDQFFSGDAVIVAAGAWMTKVLEPLGLDISVEPQRGQIVHLQVPDQDTSEWPVIIPQSSHYLVSFDESRVVAGATRETGSGFDYRMTAGGVKEVLDEALSVAPGLSDGTVDEIRVGFRPFGKDGLPLLGEVPSVKGLVIVNGLGSSGLTMGPYAGMVAAKLALGEEVGMDISAYDPMRDIAGCPERQ</sequence>
<comment type="caution">
    <text evidence="6">The sequence shown here is derived from an EMBL/GenBank/DDBJ whole genome shotgun (WGS) entry which is preliminary data.</text>
</comment>
<dbReference type="SUPFAM" id="SSF54373">
    <property type="entry name" value="FAD-linked reductases, C-terminal domain"/>
    <property type="match status" value="1"/>
</dbReference>
<keyword evidence="7" id="KW-1185">Reference proteome</keyword>
<organism evidence="6 7">
    <name type="scientific">Siminovitchia fortis</name>
    <dbReference type="NCBI Taxonomy" id="254758"/>
    <lineage>
        <taxon>Bacteria</taxon>
        <taxon>Bacillati</taxon>
        <taxon>Bacillota</taxon>
        <taxon>Bacilli</taxon>
        <taxon>Bacillales</taxon>
        <taxon>Bacillaceae</taxon>
        <taxon>Siminovitchia</taxon>
    </lineage>
</organism>
<dbReference type="InterPro" id="IPR006076">
    <property type="entry name" value="FAD-dep_OxRdtase"/>
</dbReference>
<dbReference type="PANTHER" id="PTHR13847">
    <property type="entry name" value="SARCOSINE DEHYDROGENASE-RELATED"/>
    <property type="match status" value="1"/>
</dbReference>
<keyword evidence="3" id="KW-0285">Flavoprotein</keyword>
<dbReference type="AlphaFoldDB" id="A0A443IVR7"/>
<name>A0A443IVR7_9BACI</name>
<evidence type="ECO:0000256" key="2">
    <source>
        <dbReference type="ARBA" id="ARBA00009410"/>
    </source>
</evidence>
<comment type="similarity">
    <text evidence="2">Belongs to the DadA oxidoreductase family.</text>
</comment>
<dbReference type="PANTHER" id="PTHR13847:SF286">
    <property type="entry name" value="D-AMINO ACID DEHYDROGENASE"/>
    <property type="match status" value="1"/>
</dbReference>
<keyword evidence="4" id="KW-0560">Oxidoreductase</keyword>
<dbReference type="GeneID" id="56391252"/>
<proteinExistence type="inferred from homology"/>
<evidence type="ECO:0000256" key="1">
    <source>
        <dbReference type="ARBA" id="ARBA00001974"/>
    </source>
</evidence>